<evidence type="ECO:0000313" key="10">
    <source>
        <dbReference type="Proteomes" id="UP000632222"/>
    </source>
</evidence>
<keyword evidence="2 6" id="KW-0732">Signal</keyword>
<dbReference type="EMBL" id="BMOD01000005">
    <property type="protein sequence ID" value="GGJ33155.1"/>
    <property type="molecule type" value="Genomic_DNA"/>
</dbReference>
<dbReference type="InterPro" id="IPR004846">
    <property type="entry name" value="T2SS/T3SS_dom"/>
</dbReference>
<evidence type="ECO:0008006" key="11">
    <source>
        <dbReference type="Google" id="ProtNLM"/>
    </source>
</evidence>
<evidence type="ECO:0000256" key="3">
    <source>
        <dbReference type="ARBA" id="ARBA00023136"/>
    </source>
</evidence>
<evidence type="ECO:0000256" key="2">
    <source>
        <dbReference type="ARBA" id="ARBA00022729"/>
    </source>
</evidence>
<evidence type="ECO:0000259" key="8">
    <source>
        <dbReference type="Pfam" id="PF03958"/>
    </source>
</evidence>
<dbReference type="Pfam" id="PF00263">
    <property type="entry name" value="Secretin"/>
    <property type="match status" value="1"/>
</dbReference>
<comment type="subcellular location">
    <subcellularLocation>
        <location evidence="5">Cell outer membrane</location>
    </subcellularLocation>
    <subcellularLocation>
        <location evidence="1">Membrane</location>
    </subcellularLocation>
</comment>
<feature type="chain" id="PRO_5045354097" description="Secretin" evidence="6">
    <location>
        <begin position="20"/>
        <end position="392"/>
    </location>
</feature>
<comment type="similarity">
    <text evidence="4">Belongs to the bacterial secretin family.</text>
</comment>
<comment type="caution">
    <text evidence="9">The sequence shown here is derived from an EMBL/GenBank/DDBJ whole genome shotgun (WGS) entry which is preliminary data.</text>
</comment>
<evidence type="ECO:0000256" key="1">
    <source>
        <dbReference type="ARBA" id="ARBA00004370"/>
    </source>
</evidence>
<dbReference type="PANTHER" id="PTHR30332:SF17">
    <property type="entry name" value="TYPE IV PILIATION SYSTEM PROTEIN DR_0774-RELATED"/>
    <property type="match status" value="1"/>
</dbReference>
<evidence type="ECO:0000313" key="9">
    <source>
        <dbReference type="EMBL" id="GGJ33155.1"/>
    </source>
</evidence>
<dbReference type="InterPro" id="IPR005644">
    <property type="entry name" value="NolW-like"/>
</dbReference>
<evidence type="ECO:0000256" key="4">
    <source>
        <dbReference type="RuleBase" id="RU004003"/>
    </source>
</evidence>
<keyword evidence="3" id="KW-0472">Membrane</keyword>
<evidence type="ECO:0000256" key="6">
    <source>
        <dbReference type="SAM" id="SignalP"/>
    </source>
</evidence>
<dbReference type="PANTHER" id="PTHR30332">
    <property type="entry name" value="PROBABLE GENERAL SECRETION PATHWAY PROTEIN D"/>
    <property type="match status" value="1"/>
</dbReference>
<name>A0ABQ2CZR2_9DEIO</name>
<reference evidence="10" key="1">
    <citation type="journal article" date="2019" name="Int. J. Syst. Evol. Microbiol.">
        <title>The Global Catalogue of Microorganisms (GCM) 10K type strain sequencing project: providing services to taxonomists for standard genome sequencing and annotation.</title>
        <authorList>
            <consortium name="The Broad Institute Genomics Platform"/>
            <consortium name="The Broad Institute Genome Sequencing Center for Infectious Disease"/>
            <person name="Wu L."/>
            <person name="Ma J."/>
        </authorList>
    </citation>
    <scope>NUCLEOTIDE SEQUENCE [LARGE SCALE GENOMIC DNA]</scope>
    <source>
        <strain evidence="10">JCM 14370</strain>
    </source>
</reference>
<sequence>MKRTALISLLLTLASLAQAATLKADYSKDSQKLALVSPERIAYKAEAGTHNILISNASLDETTPLPEGFKAEVVGNDLKITIPDNYQVSLSPTNTSLFFVPVPGSTVQQVDDRAPLFIPLSSASPSQVASLLNGMYSNLKIQVDDRQRALLIMVNPQDRELILKVVKQLDQARPQVMFEAEILEINQGTTTQLGIKYDDLFTLKLSEGDSGSFLKFGKVDRTPLSLSLGISALKANNAAKVLAQPRVTTLDGVEARINSTQTQPVILSSQNGSQSVTNITTGISLRFLPKVGPDGIIEASLNIVVSVPTGMVNNVTTYSSRDASTTVRVKNGEPIVIGGLLESRTLNSTSKVPLLGDIPILGALFTHNSTQTSSSDLMIIVTPRLITSPEQP</sequence>
<keyword evidence="5" id="KW-0813">Transport</keyword>
<dbReference type="PRINTS" id="PR00811">
    <property type="entry name" value="BCTERIALGSPD"/>
</dbReference>
<protein>
    <recommendedName>
        <fullName evidence="11">Secretin</fullName>
    </recommendedName>
</protein>
<organism evidence="9 10">
    <name type="scientific">Deinococcus roseus</name>
    <dbReference type="NCBI Taxonomy" id="392414"/>
    <lineage>
        <taxon>Bacteria</taxon>
        <taxon>Thermotogati</taxon>
        <taxon>Deinococcota</taxon>
        <taxon>Deinococci</taxon>
        <taxon>Deinococcales</taxon>
        <taxon>Deinococcaceae</taxon>
        <taxon>Deinococcus</taxon>
    </lineage>
</organism>
<dbReference type="InterPro" id="IPR001775">
    <property type="entry name" value="GspD/PilQ"/>
</dbReference>
<proteinExistence type="inferred from homology"/>
<dbReference type="InterPro" id="IPR050810">
    <property type="entry name" value="Bact_Secretion_Sys_Channel"/>
</dbReference>
<dbReference type="Proteomes" id="UP000632222">
    <property type="component" value="Unassembled WGS sequence"/>
</dbReference>
<evidence type="ECO:0000259" key="7">
    <source>
        <dbReference type="Pfam" id="PF00263"/>
    </source>
</evidence>
<dbReference type="Gene3D" id="3.30.1370.120">
    <property type="match status" value="1"/>
</dbReference>
<feature type="domain" description="NolW-like" evidence="8">
    <location>
        <begin position="118"/>
        <end position="175"/>
    </location>
</feature>
<evidence type="ECO:0000256" key="5">
    <source>
        <dbReference type="RuleBase" id="RU004004"/>
    </source>
</evidence>
<feature type="signal peptide" evidence="6">
    <location>
        <begin position="1"/>
        <end position="19"/>
    </location>
</feature>
<dbReference type="RefSeq" id="WP_189002469.1">
    <property type="nucleotide sequence ID" value="NZ_BMOD01000005.1"/>
</dbReference>
<feature type="domain" description="Type II/III secretion system secretin-like" evidence="7">
    <location>
        <begin position="232"/>
        <end position="386"/>
    </location>
</feature>
<dbReference type="InterPro" id="IPR038591">
    <property type="entry name" value="NolW-like_sf"/>
</dbReference>
<keyword evidence="10" id="KW-1185">Reference proteome</keyword>
<accession>A0ABQ2CZR2</accession>
<gene>
    <name evidence="9" type="ORF">GCM10008938_19250</name>
</gene>
<dbReference type="Pfam" id="PF03958">
    <property type="entry name" value="Secretin_N"/>
    <property type="match status" value="1"/>
</dbReference>